<keyword evidence="3" id="KW-0238">DNA-binding</keyword>
<proteinExistence type="inferred from homology"/>
<feature type="domain" description="Cas12f1-like TNB" evidence="7">
    <location>
        <begin position="118"/>
        <end position="183"/>
    </location>
</feature>
<dbReference type="AlphaFoldDB" id="A0AAJ2PVD0"/>
<feature type="non-terminal residue" evidence="8">
    <location>
        <position position="1"/>
    </location>
</feature>
<dbReference type="EMBL" id="JARAWN010000256">
    <property type="protein sequence ID" value="MDX3134079.1"/>
    <property type="molecule type" value="Genomic_DNA"/>
</dbReference>
<evidence type="ECO:0000259" key="7">
    <source>
        <dbReference type="Pfam" id="PF07282"/>
    </source>
</evidence>
<dbReference type="Proteomes" id="UP001273589">
    <property type="component" value="Unassembled WGS sequence"/>
</dbReference>
<name>A0AAJ2PVD0_9ACTN</name>
<evidence type="ECO:0000313" key="8">
    <source>
        <dbReference type="EMBL" id="MDX3134079.1"/>
    </source>
</evidence>
<reference evidence="8" key="1">
    <citation type="journal article" date="2023" name="Microb. Genom.">
        <title>Mesoterricola silvestris gen. nov., sp. nov., Mesoterricola sediminis sp. nov., Geothrix oryzae sp. nov., Geothrix edaphica sp. nov., Geothrix rubra sp. nov., and Geothrix limicola sp. nov., six novel members of Acidobacteriota isolated from soils.</title>
        <authorList>
            <person name="Weisberg A.J."/>
            <person name="Pearce E."/>
            <person name="Kramer C.G."/>
            <person name="Chang J.H."/>
            <person name="Clarke C.R."/>
        </authorList>
    </citation>
    <scope>NUCLEOTIDE SEQUENCE</scope>
    <source>
        <strain evidence="8">ND06-05F</strain>
    </source>
</reference>
<feature type="domain" description="Probable transposase IS891/IS1136/IS1341" evidence="6">
    <location>
        <begin position="9"/>
        <end position="88"/>
    </location>
</feature>
<dbReference type="InterPro" id="IPR001959">
    <property type="entry name" value="Transposase"/>
</dbReference>
<evidence type="ECO:0000259" key="6">
    <source>
        <dbReference type="Pfam" id="PF01385"/>
    </source>
</evidence>
<evidence type="ECO:0000256" key="2">
    <source>
        <dbReference type="ARBA" id="ARBA00022578"/>
    </source>
</evidence>
<dbReference type="GO" id="GO:0006310">
    <property type="term" value="P:DNA recombination"/>
    <property type="evidence" value="ECO:0007669"/>
    <property type="project" value="UniProtKB-KW"/>
</dbReference>
<comment type="similarity">
    <text evidence="1">In the C-terminal section; belongs to the transposase 35 family.</text>
</comment>
<evidence type="ECO:0000256" key="4">
    <source>
        <dbReference type="ARBA" id="ARBA00023172"/>
    </source>
</evidence>
<accession>A0AAJ2PVD0</accession>
<protein>
    <submittedName>
        <fullName evidence="8">Transposase</fullName>
    </submittedName>
</protein>
<dbReference type="Pfam" id="PF07282">
    <property type="entry name" value="Cas12f1-like_TNB"/>
    <property type="match status" value="1"/>
</dbReference>
<evidence type="ECO:0000313" key="9">
    <source>
        <dbReference type="Proteomes" id="UP001273589"/>
    </source>
</evidence>
<dbReference type="RefSeq" id="WP_319696046.1">
    <property type="nucleotide sequence ID" value="NZ_JARAWN010000256.1"/>
</dbReference>
<keyword evidence="2" id="KW-0815">Transposition</keyword>
<gene>
    <name evidence="8" type="ORF">PV367_30810</name>
</gene>
<evidence type="ECO:0000256" key="3">
    <source>
        <dbReference type="ARBA" id="ARBA00023125"/>
    </source>
</evidence>
<keyword evidence="4" id="KW-0233">DNA recombination</keyword>
<evidence type="ECO:0000256" key="1">
    <source>
        <dbReference type="ARBA" id="ARBA00008761"/>
    </source>
</evidence>
<comment type="caution">
    <text evidence="8">The sequence shown here is derived from an EMBL/GenBank/DDBJ whole genome shotgun (WGS) entry which is preliminary data.</text>
</comment>
<evidence type="ECO:0000256" key="5">
    <source>
        <dbReference type="SAM" id="MobiDB-lite"/>
    </source>
</evidence>
<dbReference type="GO" id="GO:0003677">
    <property type="term" value="F:DNA binding"/>
    <property type="evidence" value="ECO:0007669"/>
    <property type="project" value="UniProtKB-KW"/>
</dbReference>
<dbReference type="Pfam" id="PF01385">
    <property type="entry name" value="OrfB_IS605"/>
    <property type="match status" value="1"/>
</dbReference>
<organism evidence="8 9">
    <name type="scientific">Streptomyces europaeiscabiei</name>
    <dbReference type="NCBI Taxonomy" id="146819"/>
    <lineage>
        <taxon>Bacteria</taxon>
        <taxon>Bacillati</taxon>
        <taxon>Actinomycetota</taxon>
        <taxon>Actinomycetes</taxon>
        <taxon>Kitasatosporales</taxon>
        <taxon>Streptomycetaceae</taxon>
        <taxon>Streptomyces</taxon>
    </lineage>
</organism>
<dbReference type="GO" id="GO:0032196">
    <property type="term" value="P:transposition"/>
    <property type="evidence" value="ECO:0007669"/>
    <property type="project" value="UniProtKB-KW"/>
</dbReference>
<sequence length="228" mass="24466">DPADPATAVVHHPRLLAVSLAKLSKAQRAMSRCQQGSGRWRKATARVSRAHQQVTVRRVSFLHGLSKKLATGFTHVAIEDLDITALTTSAEGTRDKPRKNATARTRPNQHLLDAGLGSLRKKLAYKTAWYGSQLVVLDQGEPVTASCAKCKERNPSSDPSCSTFHCPSCGAVVHRHVNSTANIVDAAHRKLKTVASDRGETQNARRAPGSPGARKAPGQGASKREDTG</sequence>
<dbReference type="InterPro" id="IPR010095">
    <property type="entry name" value="Cas12f1-like_TNB"/>
</dbReference>
<feature type="region of interest" description="Disordered" evidence="5">
    <location>
        <begin position="193"/>
        <end position="228"/>
    </location>
</feature>